<dbReference type="InterPro" id="IPR050631">
    <property type="entry name" value="PheA/TfdB_FAD_monoxygenase"/>
</dbReference>
<dbReference type="GO" id="GO:0008688">
    <property type="term" value="F:3-(3-hydroxyphenyl)propionate hydroxylase activity"/>
    <property type="evidence" value="ECO:0007669"/>
    <property type="project" value="TreeGrafter"/>
</dbReference>
<reference evidence="3" key="1">
    <citation type="submission" date="2021-04" db="EMBL/GenBank/DDBJ databases">
        <title>The complete genome sequence of Caulobacter sp. S6.</title>
        <authorList>
            <person name="Tang Y."/>
            <person name="Ouyang W."/>
            <person name="Liu Q."/>
            <person name="Huang B."/>
            <person name="Guo Z."/>
            <person name="Lei P."/>
        </authorList>
    </citation>
    <scope>NUCLEOTIDE SEQUENCE</scope>
    <source>
        <strain evidence="3">S6</strain>
    </source>
</reference>
<dbReference type="GO" id="GO:0019622">
    <property type="term" value="P:3-(3-hydroxy)phenylpropionate catabolic process"/>
    <property type="evidence" value="ECO:0007669"/>
    <property type="project" value="TreeGrafter"/>
</dbReference>
<evidence type="ECO:0000313" key="4">
    <source>
        <dbReference type="Proteomes" id="UP000676409"/>
    </source>
</evidence>
<dbReference type="Gene3D" id="3.50.50.60">
    <property type="entry name" value="FAD/NAD(P)-binding domain"/>
    <property type="match status" value="1"/>
</dbReference>
<gene>
    <name evidence="3" type="ORF">KCG34_10570</name>
</gene>
<proteinExistence type="predicted"/>
<evidence type="ECO:0000313" key="3">
    <source>
        <dbReference type="EMBL" id="QUD90266.1"/>
    </source>
</evidence>
<dbReference type="EMBL" id="CP073078">
    <property type="protein sequence ID" value="QUD90266.1"/>
    <property type="molecule type" value="Genomic_DNA"/>
</dbReference>
<name>A0A975G576_9CAUL</name>
<dbReference type="InterPro" id="IPR036188">
    <property type="entry name" value="FAD/NAD-bd_sf"/>
</dbReference>
<keyword evidence="1" id="KW-0560">Oxidoreductase</keyword>
<sequence>MCAGIRDAANLAWKFAAVIGGADPRLLDSYQQEREPHVRAVIETAIAMGRVVCMLDETAARERDHEMVARKQRGEQDLSVAYPGLKGWRSGHGPAAGRLLPQPVAQGRRLDDELGLGAALIGRDLPDAASVRRLDLDESVLAPLAPPRARWLGEVDAQAVLVQPDRYVFGTGPPEALLDRWRMAVR</sequence>
<dbReference type="SUPFAM" id="SSF51905">
    <property type="entry name" value="FAD/NAD(P)-binding domain"/>
    <property type="match status" value="1"/>
</dbReference>
<dbReference type="AlphaFoldDB" id="A0A975G576"/>
<dbReference type="PANTHER" id="PTHR43476">
    <property type="entry name" value="3-(3-HYDROXY-PHENYL)PROPIONATE/3-HYDROXYCINNAMIC ACID HYDROXYLASE"/>
    <property type="match status" value="1"/>
</dbReference>
<dbReference type="Proteomes" id="UP000676409">
    <property type="component" value="Chromosome"/>
</dbReference>
<dbReference type="InterPro" id="IPR002938">
    <property type="entry name" value="FAD-bd"/>
</dbReference>
<keyword evidence="4" id="KW-1185">Reference proteome</keyword>
<dbReference type="Pfam" id="PF01494">
    <property type="entry name" value="FAD_binding_3"/>
    <property type="match status" value="1"/>
</dbReference>
<evidence type="ECO:0000256" key="1">
    <source>
        <dbReference type="ARBA" id="ARBA00023002"/>
    </source>
</evidence>
<dbReference type="GO" id="GO:0071949">
    <property type="term" value="F:FAD binding"/>
    <property type="evidence" value="ECO:0007669"/>
    <property type="project" value="InterPro"/>
</dbReference>
<keyword evidence="3" id="KW-0503">Monooxygenase</keyword>
<dbReference type="PANTHER" id="PTHR43476:SF3">
    <property type="entry name" value="FAD-BINDING MONOOXYGENASE"/>
    <property type="match status" value="1"/>
</dbReference>
<protein>
    <submittedName>
        <fullName evidence="3">FAD-dependent monooxygenase</fullName>
    </submittedName>
</protein>
<evidence type="ECO:0000259" key="2">
    <source>
        <dbReference type="Pfam" id="PF01494"/>
    </source>
</evidence>
<dbReference type="KEGG" id="caul:KCG34_10570"/>
<organism evidence="3 4">
    <name type="scientific">Phenylobacterium montanum</name>
    <dbReference type="NCBI Taxonomy" id="2823693"/>
    <lineage>
        <taxon>Bacteria</taxon>
        <taxon>Pseudomonadati</taxon>
        <taxon>Pseudomonadota</taxon>
        <taxon>Alphaproteobacteria</taxon>
        <taxon>Caulobacterales</taxon>
        <taxon>Caulobacteraceae</taxon>
        <taxon>Phenylobacterium</taxon>
    </lineage>
</organism>
<feature type="domain" description="FAD-binding" evidence="2">
    <location>
        <begin position="3"/>
        <end position="44"/>
    </location>
</feature>
<accession>A0A975G576</accession>